<dbReference type="InterPro" id="IPR015421">
    <property type="entry name" value="PyrdxlP-dep_Trfase_major"/>
</dbReference>
<reference evidence="3 4" key="1">
    <citation type="submission" date="2020-07" db="EMBL/GenBank/DDBJ databases">
        <title>Complete genome and description of Selenomonas timonensis sp. nov., a new bacterium isolated from a gingivitis subject.</title>
        <authorList>
            <person name="Antezack A."/>
        </authorList>
    </citation>
    <scope>NUCLEOTIDE SEQUENCE [LARGE SCALE GENOMIC DNA]</scope>
    <source>
        <strain evidence="3 4">Marseille-Q3039</strain>
    </source>
</reference>
<dbReference type="InterPro" id="IPR015424">
    <property type="entry name" value="PyrdxlP-dep_Trfase"/>
</dbReference>
<dbReference type="GO" id="GO:0008483">
    <property type="term" value="F:transaminase activity"/>
    <property type="evidence" value="ECO:0007669"/>
    <property type="project" value="UniProtKB-KW"/>
</dbReference>
<keyword evidence="1 3" id="KW-0808">Transferase</keyword>
<proteinExistence type="inferred from homology"/>
<keyword evidence="1 3" id="KW-0032">Aminotransferase</keyword>
<feature type="domain" description="Aminotransferase class I/classII large" evidence="2">
    <location>
        <begin position="34"/>
        <end position="383"/>
    </location>
</feature>
<dbReference type="KEGG" id="stim:H1B31_10590"/>
<dbReference type="GO" id="GO:0030170">
    <property type="term" value="F:pyridoxal phosphate binding"/>
    <property type="evidence" value="ECO:0007669"/>
    <property type="project" value="InterPro"/>
</dbReference>
<comment type="cofactor">
    <cofactor evidence="1">
        <name>pyridoxal 5'-phosphate</name>
        <dbReference type="ChEBI" id="CHEBI:597326"/>
    </cofactor>
</comment>
<dbReference type="Gene3D" id="3.90.1150.10">
    <property type="entry name" value="Aspartate Aminotransferase, domain 1"/>
    <property type="match status" value="2"/>
</dbReference>
<dbReference type="SUPFAM" id="SSF53383">
    <property type="entry name" value="PLP-dependent transferases"/>
    <property type="match status" value="1"/>
</dbReference>
<accession>A0A7G7VJI2</accession>
<comment type="similarity">
    <text evidence="1">Belongs to the class-I pyridoxal-phosphate-dependent aminotransferase family.</text>
</comment>
<dbReference type="EC" id="2.6.1.-" evidence="1"/>
<dbReference type="EMBL" id="CP060204">
    <property type="protein sequence ID" value="QNH54275.1"/>
    <property type="molecule type" value="Genomic_DNA"/>
</dbReference>
<dbReference type="Proteomes" id="UP000515480">
    <property type="component" value="Chromosome"/>
</dbReference>
<evidence type="ECO:0000256" key="1">
    <source>
        <dbReference type="RuleBase" id="RU000481"/>
    </source>
</evidence>
<dbReference type="NCBIfam" id="NF005305">
    <property type="entry name" value="PRK06836.1"/>
    <property type="match status" value="1"/>
</dbReference>
<evidence type="ECO:0000313" key="4">
    <source>
        <dbReference type="Proteomes" id="UP000515480"/>
    </source>
</evidence>
<dbReference type="PANTHER" id="PTHR42691">
    <property type="entry name" value="ASPARTATE AMINOTRANSFERASE YHDR-RELATED"/>
    <property type="match status" value="1"/>
</dbReference>
<dbReference type="AlphaFoldDB" id="A0A7G7VJI2"/>
<dbReference type="CDD" id="cd00609">
    <property type="entry name" value="AAT_like"/>
    <property type="match status" value="1"/>
</dbReference>
<evidence type="ECO:0000259" key="2">
    <source>
        <dbReference type="Pfam" id="PF00155"/>
    </source>
</evidence>
<organism evidence="3 4">
    <name type="scientific">Selenomonas timonae</name>
    <dbReference type="NCBI Taxonomy" id="2754044"/>
    <lineage>
        <taxon>Bacteria</taxon>
        <taxon>Bacillati</taxon>
        <taxon>Bacillota</taxon>
        <taxon>Negativicutes</taxon>
        <taxon>Selenomonadales</taxon>
        <taxon>Selenomonadaceae</taxon>
        <taxon>Selenomonas</taxon>
    </lineage>
</organism>
<keyword evidence="4" id="KW-1185">Reference proteome</keyword>
<dbReference type="PANTHER" id="PTHR42691:SF1">
    <property type="entry name" value="ASPARTATE AMINOTRANSFERASE YHDR-RELATED"/>
    <property type="match status" value="1"/>
</dbReference>
<gene>
    <name evidence="3" type="ORF">H1B31_10590</name>
</gene>
<dbReference type="InterPro" id="IPR015422">
    <property type="entry name" value="PyrdxlP-dep_Trfase_small"/>
</dbReference>
<sequence length="398" mass="43968">MVSQEMYELGTKKSTIRTIFEYGQKRASEVGAENVFDFSLGNPSVPTPDFIRDAAVDILTHSDPTEVHGYTIAPGKPQVREILAADIKKRFGLEVTGKNLFLTAGAAASVTIAFKALTETGDEFVTIAPFFPEYRVFVEACGGRLVIVPAKTDNFQIDFAALETAITPHTKAVIINSPNNPSGAVYSEETIRRLAELLRTKEQTYGHPIFIIADEPYREIVYDGLSVPCIPLYYDNTIVCYSYSKSFSLPGERIGYIVVPDTAADFARVYGAMAGAARVLTHVNAPSLWQLVIARCAGKAADLSTYAHNAKLLYEGLTAAGFECMRPQGAFYLFPKALEEDDVAFCARAREFDLLLVPGADFGCPGYFRAAYCVRTEMIERALPHFQELRKTYKEIHE</sequence>
<dbReference type="RefSeq" id="WP_185980291.1">
    <property type="nucleotide sequence ID" value="NZ_CP060204.1"/>
</dbReference>
<dbReference type="InterPro" id="IPR004838">
    <property type="entry name" value="NHTrfase_class1_PyrdxlP-BS"/>
</dbReference>
<protein>
    <recommendedName>
        <fullName evidence="1">Aminotransferase</fullName>
        <ecNumber evidence="1">2.6.1.-</ecNumber>
    </recommendedName>
</protein>
<evidence type="ECO:0000313" key="3">
    <source>
        <dbReference type="EMBL" id="QNH54275.1"/>
    </source>
</evidence>
<dbReference type="Pfam" id="PF00155">
    <property type="entry name" value="Aminotran_1_2"/>
    <property type="match status" value="1"/>
</dbReference>
<name>A0A7G7VJI2_9FIRM</name>
<dbReference type="InterPro" id="IPR004839">
    <property type="entry name" value="Aminotransferase_I/II_large"/>
</dbReference>
<dbReference type="Gene3D" id="3.40.640.10">
    <property type="entry name" value="Type I PLP-dependent aspartate aminotransferase-like (Major domain)"/>
    <property type="match status" value="1"/>
</dbReference>
<dbReference type="PROSITE" id="PS00105">
    <property type="entry name" value="AA_TRANSFER_CLASS_1"/>
    <property type="match status" value="1"/>
</dbReference>